<evidence type="ECO:0000313" key="4">
    <source>
        <dbReference type="EMBL" id="CAK0886409.1"/>
    </source>
</evidence>
<accession>A0ABN9WKG6</accession>
<evidence type="ECO:0000256" key="1">
    <source>
        <dbReference type="ARBA" id="ARBA00022468"/>
    </source>
</evidence>
<organism evidence="4 5">
    <name type="scientific">Prorocentrum cordatum</name>
    <dbReference type="NCBI Taxonomy" id="2364126"/>
    <lineage>
        <taxon>Eukaryota</taxon>
        <taxon>Sar</taxon>
        <taxon>Alveolata</taxon>
        <taxon>Dinophyceae</taxon>
        <taxon>Prorocentrales</taxon>
        <taxon>Prorocentraceae</taxon>
        <taxon>Prorocentrum</taxon>
    </lineage>
</organism>
<proteinExistence type="predicted"/>
<dbReference type="InterPro" id="IPR035969">
    <property type="entry name" value="Rab-GAP_TBC_sf"/>
</dbReference>
<feature type="region of interest" description="Disordered" evidence="2">
    <location>
        <begin position="64"/>
        <end position="94"/>
    </location>
</feature>
<keyword evidence="1" id="KW-0343">GTPase activation</keyword>
<comment type="caution">
    <text evidence="4">The sequence shown here is derived from an EMBL/GenBank/DDBJ whole genome shotgun (WGS) entry which is preliminary data.</text>
</comment>
<name>A0ABN9WKG6_9DINO</name>
<feature type="compositionally biased region" description="Low complexity" evidence="2">
    <location>
        <begin position="311"/>
        <end position="322"/>
    </location>
</feature>
<dbReference type="SUPFAM" id="SSF47923">
    <property type="entry name" value="Ypt/Rab-GAP domain of gyp1p"/>
    <property type="match status" value="1"/>
</dbReference>
<feature type="compositionally biased region" description="Low complexity" evidence="2">
    <location>
        <begin position="461"/>
        <end position="470"/>
    </location>
</feature>
<feature type="domain" description="Rab-GAP TBC" evidence="3">
    <location>
        <begin position="1"/>
        <end position="161"/>
    </location>
</feature>
<dbReference type="Gene3D" id="1.10.472.80">
    <property type="entry name" value="Ypt/Rab-GAP domain of gyp1p, domain 3"/>
    <property type="match status" value="1"/>
</dbReference>
<sequence length="470" mass="49424">MNELAAICFSVVKQGALAGAATQGPEPLGFRLCGPAHDEADAFTLFDQLMVGAAQLAMFTHPGTSACPRQPARSPVGELPRPRREPSAAEPGPPASAILARCHRCIHDVLLKAVDGELHAHLQQLEVEPPVFLLRWLRLFFCREFELEEAVLLWDRIFADAHRTCSVSGPPYPSFGPDSAAIVREASAASSALPLVDYLAVALLVRQRGELLSGDQTDCLRRLMASARAPEQGAPSESSVEQLVEAAARLRGRLAERPYVTAEVCAPAPGRAATPEECPRRRQQLLNAVGGLFSAGRQSLARAGQRGEAALAAGAPAAGPEPAEGRGDSLAGWASDAPAATALATAPASLEVAELRRRVAAAEQERDAAQRRAAELHALRSAEWAAERAELEARLGGKDRRIAALEEELAHERRRGQRAHEPARDGASGGATAAGPSPVRATAALPAAGSKPPAGEDEVEGVVLGETFSG</sequence>
<reference evidence="4" key="1">
    <citation type="submission" date="2023-10" db="EMBL/GenBank/DDBJ databases">
        <authorList>
            <person name="Chen Y."/>
            <person name="Shah S."/>
            <person name="Dougan E. K."/>
            <person name="Thang M."/>
            <person name="Chan C."/>
        </authorList>
    </citation>
    <scope>NUCLEOTIDE SEQUENCE [LARGE SCALE GENOMIC DNA]</scope>
</reference>
<evidence type="ECO:0000256" key="2">
    <source>
        <dbReference type="SAM" id="MobiDB-lite"/>
    </source>
</evidence>
<gene>
    <name evidence="4" type="ORF">PCOR1329_LOCUS67765</name>
</gene>
<dbReference type="Proteomes" id="UP001189429">
    <property type="component" value="Unassembled WGS sequence"/>
</dbReference>
<evidence type="ECO:0000259" key="3">
    <source>
        <dbReference type="PROSITE" id="PS50086"/>
    </source>
</evidence>
<dbReference type="PROSITE" id="PS50086">
    <property type="entry name" value="TBC_RABGAP"/>
    <property type="match status" value="1"/>
</dbReference>
<feature type="region of interest" description="Disordered" evidence="2">
    <location>
        <begin position="411"/>
        <end position="470"/>
    </location>
</feature>
<keyword evidence="5" id="KW-1185">Reference proteome</keyword>
<dbReference type="EMBL" id="CAUYUJ010018801">
    <property type="protein sequence ID" value="CAK0886409.1"/>
    <property type="molecule type" value="Genomic_DNA"/>
</dbReference>
<dbReference type="InterPro" id="IPR000195">
    <property type="entry name" value="Rab-GAP-TBC_dom"/>
</dbReference>
<dbReference type="PANTHER" id="PTHR22957">
    <property type="entry name" value="TBC1 DOMAIN FAMILY MEMBER GTPASE-ACTIVATING PROTEIN"/>
    <property type="match status" value="1"/>
</dbReference>
<feature type="region of interest" description="Disordered" evidence="2">
    <location>
        <begin position="311"/>
        <end position="333"/>
    </location>
</feature>
<protein>
    <recommendedName>
        <fullName evidence="3">Rab-GAP TBC domain-containing protein</fullName>
    </recommendedName>
</protein>
<dbReference type="Pfam" id="PF00566">
    <property type="entry name" value="RabGAP-TBC"/>
    <property type="match status" value="1"/>
</dbReference>
<evidence type="ECO:0000313" key="5">
    <source>
        <dbReference type="Proteomes" id="UP001189429"/>
    </source>
</evidence>
<dbReference type="PANTHER" id="PTHR22957:SF337">
    <property type="entry name" value="TBC1 DOMAIN FAMILY MEMBER 5"/>
    <property type="match status" value="1"/>
</dbReference>